<protein>
    <submittedName>
        <fullName evidence="1">Uncharacterized protein</fullName>
    </submittedName>
</protein>
<reference evidence="1" key="1">
    <citation type="journal article" date="2014" name="Int. J. Syst. Evol. Microbiol.">
        <title>Complete genome sequence of Corynebacterium casei LMG S-19264T (=DSM 44701T), isolated from a smear-ripened cheese.</title>
        <authorList>
            <consortium name="US DOE Joint Genome Institute (JGI-PGF)"/>
            <person name="Walter F."/>
            <person name="Albersmeier A."/>
            <person name="Kalinowski J."/>
            <person name="Ruckert C."/>
        </authorList>
    </citation>
    <scope>NUCLEOTIDE SEQUENCE</scope>
    <source>
        <strain evidence="1">CGMCC 1.15448</strain>
    </source>
</reference>
<gene>
    <name evidence="1" type="ORF">GCM10011511_35980</name>
</gene>
<sequence>MKREEKDLTRQNQPVVKVVDHLPDYQNDPVMIRQLEEAYRVFEEAPLPDFLAQRAKDSQ</sequence>
<dbReference type="RefSeq" id="WP_188934238.1">
    <property type="nucleotide sequence ID" value="NZ_BMJC01000004.1"/>
</dbReference>
<organism evidence="1 2">
    <name type="scientific">Puia dinghuensis</name>
    <dbReference type="NCBI Taxonomy" id="1792502"/>
    <lineage>
        <taxon>Bacteria</taxon>
        <taxon>Pseudomonadati</taxon>
        <taxon>Bacteroidota</taxon>
        <taxon>Chitinophagia</taxon>
        <taxon>Chitinophagales</taxon>
        <taxon>Chitinophagaceae</taxon>
        <taxon>Puia</taxon>
    </lineage>
</organism>
<proteinExistence type="predicted"/>
<dbReference type="AlphaFoldDB" id="A0A8J2UF70"/>
<reference evidence="1" key="2">
    <citation type="submission" date="2020-09" db="EMBL/GenBank/DDBJ databases">
        <authorList>
            <person name="Sun Q."/>
            <person name="Zhou Y."/>
        </authorList>
    </citation>
    <scope>NUCLEOTIDE SEQUENCE</scope>
    <source>
        <strain evidence="1">CGMCC 1.15448</strain>
    </source>
</reference>
<evidence type="ECO:0000313" key="2">
    <source>
        <dbReference type="Proteomes" id="UP000607559"/>
    </source>
</evidence>
<comment type="caution">
    <text evidence="1">The sequence shown here is derived from an EMBL/GenBank/DDBJ whole genome shotgun (WGS) entry which is preliminary data.</text>
</comment>
<dbReference type="EMBL" id="BMJC01000004">
    <property type="protein sequence ID" value="GGB09259.1"/>
    <property type="molecule type" value="Genomic_DNA"/>
</dbReference>
<dbReference type="Proteomes" id="UP000607559">
    <property type="component" value="Unassembled WGS sequence"/>
</dbReference>
<accession>A0A8J2UF70</accession>
<evidence type="ECO:0000313" key="1">
    <source>
        <dbReference type="EMBL" id="GGB09259.1"/>
    </source>
</evidence>
<name>A0A8J2UF70_9BACT</name>
<keyword evidence="2" id="KW-1185">Reference proteome</keyword>